<dbReference type="Proteomes" id="UP000243217">
    <property type="component" value="Unassembled WGS sequence"/>
</dbReference>
<accession>A0A1V9YE59</accession>
<dbReference type="AlphaFoldDB" id="A0A1V9YE59"/>
<dbReference type="OrthoDB" id="64104at2759"/>
<evidence type="ECO:0000313" key="1">
    <source>
        <dbReference type="EMBL" id="OQR84015.1"/>
    </source>
</evidence>
<sequence length="571" mass="64231">KRKNYITQLQYAGGDLFAPGGGERSLLKTLKDLREILENRVLPMISCERAQASAKDHLTVVESRATDALIHGVQFLFNIFRNTSNAPADCTITNLQSQQHASMKEAMNSKSGQMLLLLLSTPSFSKLFPESHFHVTGGESKLMALTSEQQLQIQNEGVFCDAAGNAAIPNILTVKEMTPKAYLTQSNSGVITFLTEDDYNQYTKMHGLLKLLADLIASCRQARLLAGTGGDLLVYGPGGAHLRLMLETMQAVEMEIVQCATTLKQRGVAELDKLRSSYSEKNWRICFSRVLALETYLINDVSACNDPIRKICDATNPTYVLQAAKEFKAQTNKWVLENASACGHIADTLQLKNLPPLPTLPSSQVPTITATNHLNQYKCLMKESDKINFTMAGWGVRWNPWDRGYSGLEVEQMSFLHKSYCEVYGTEPKDLPHILQMDEKFHMPLYSPQVSDFDEHTFVRKMQDMTGLLRNPAEGIIASICAYQRDRNERVTFNAYLNDPRTLLLEEIKSWALNTLASAVCTTEFTFKEVENRIQYIKKIQYGQQKLFTSGSGERSLMATLKDVREILEYR</sequence>
<organism evidence="1 2">
    <name type="scientific">Thraustotheca clavata</name>
    <dbReference type="NCBI Taxonomy" id="74557"/>
    <lineage>
        <taxon>Eukaryota</taxon>
        <taxon>Sar</taxon>
        <taxon>Stramenopiles</taxon>
        <taxon>Oomycota</taxon>
        <taxon>Saprolegniomycetes</taxon>
        <taxon>Saprolegniales</taxon>
        <taxon>Achlyaceae</taxon>
        <taxon>Thraustotheca</taxon>
    </lineage>
</organism>
<proteinExistence type="predicted"/>
<comment type="caution">
    <text evidence="1">The sequence shown here is derived from an EMBL/GenBank/DDBJ whole genome shotgun (WGS) entry which is preliminary data.</text>
</comment>
<protein>
    <submittedName>
        <fullName evidence="1">Uncharacterized protein</fullName>
    </submittedName>
</protein>
<dbReference type="EMBL" id="JNBS01004148">
    <property type="protein sequence ID" value="OQR84015.1"/>
    <property type="molecule type" value="Genomic_DNA"/>
</dbReference>
<evidence type="ECO:0000313" key="2">
    <source>
        <dbReference type="Proteomes" id="UP000243217"/>
    </source>
</evidence>
<name>A0A1V9YE59_9STRA</name>
<keyword evidence="2" id="KW-1185">Reference proteome</keyword>
<feature type="non-terminal residue" evidence="1">
    <location>
        <position position="1"/>
    </location>
</feature>
<reference evidence="1 2" key="1">
    <citation type="journal article" date="2014" name="Genome Biol. Evol.">
        <title>The secreted proteins of Achlya hypogyna and Thraustotheca clavata identify the ancestral oomycete secretome and reveal gene acquisitions by horizontal gene transfer.</title>
        <authorList>
            <person name="Misner I."/>
            <person name="Blouin N."/>
            <person name="Leonard G."/>
            <person name="Richards T.A."/>
            <person name="Lane C.E."/>
        </authorList>
    </citation>
    <scope>NUCLEOTIDE SEQUENCE [LARGE SCALE GENOMIC DNA]</scope>
    <source>
        <strain evidence="1 2">ATCC 34112</strain>
    </source>
</reference>
<gene>
    <name evidence="1" type="ORF">THRCLA_10880</name>
</gene>